<reference evidence="3" key="1">
    <citation type="submission" date="2017-06" db="EMBL/GenBank/DDBJ databases">
        <authorList>
            <person name="Varghese N."/>
            <person name="Submissions S."/>
        </authorList>
    </citation>
    <scope>NUCLEOTIDE SEQUENCE [LARGE SCALE GENOMIC DNA]</scope>
    <source>
        <strain evidence="3">DSM 44485</strain>
    </source>
</reference>
<gene>
    <name evidence="2" type="ORF">SAMN06265355_11847</name>
</gene>
<evidence type="ECO:0000313" key="3">
    <source>
        <dbReference type="Proteomes" id="UP000198420"/>
    </source>
</evidence>
<evidence type="ECO:0000313" key="2">
    <source>
        <dbReference type="EMBL" id="SNS46981.1"/>
    </source>
</evidence>
<dbReference type="AlphaFoldDB" id="A0A239ERD2"/>
<organism evidence="2 3">
    <name type="scientific">Actinomadura mexicana</name>
    <dbReference type="NCBI Taxonomy" id="134959"/>
    <lineage>
        <taxon>Bacteria</taxon>
        <taxon>Bacillati</taxon>
        <taxon>Actinomycetota</taxon>
        <taxon>Actinomycetes</taxon>
        <taxon>Streptosporangiales</taxon>
        <taxon>Thermomonosporaceae</taxon>
        <taxon>Actinomadura</taxon>
    </lineage>
</organism>
<sequence>MTSPANWRKSSYSGMTDNSSCVEIVRLTGAVGVRDSKAPSAGSLALSVESFGGLVARIKRGELGH</sequence>
<dbReference type="OrthoDB" id="5193099at2"/>
<dbReference type="Pfam" id="PF04149">
    <property type="entry name" value="DUF397"/>
    <property type="match status" value="1"/>
</dbReference>
<dbReference type="Proteomes" id="UP000198420">
    <property type="component" value="Unassembled WGS sequence"/>
</dbReference>
<name>A0A239ERD2_9ACTN</name>
<accession>A0A239ERD2</accession>
<dbReference type="EMBL" id="FZNP01000018">
    <property type="protein sequence ID" value="SNS46981.1"/>
    <property type="molecule type" value="Genomic_DNA"/>
</dbReference>
<feature type="domain" description="DUF397" evidence="1">
    <location>
        <begin position="5"/>
        <end position="59"/>
    </location>
</feature>
<dbReference type="RefSeq" id="WP_089315905.1">
    <property type="nucleotide sequence ID" value="NZ_FZNP01000018.1"/>
</dbReference>
<proteinExistence type="predicted"/>
<protein>
    <recommendedName>
        <fullName evidence="1">DUF397 domain-containing protein</fullName>
    </recommendedName>
</protein>
<keyword evidence="3" id="KW-1185">Reference proteome</keyword>
<dbReference type="InterPro" id="IPR007278">
    <property type="entry name" value="DUF397"/>
</dbReference>
<evidence type="ECO:0000259" key="1">
    <source>
        <dbReference type="Pfam" id="PF04149"/>
    </source>
</evidence>